<evidence type="ECO:0000313" key="1">
    <source>
        <dbReference type="EMBL" id="GHI82316.1"/>
    </source>
</evidence>
<dbReference type="Proteomes" id="UP000608522">
    <property type="component" value="Unassembled WGS sequence"/>
</dbReference>
<evidence type="ECO:0000313" key="2">
    <source>
        <dbReference type="Proteomes" id="UP000608522"/>
    </source>
</evidence>
<gene>
    <name evidence="1" type="ORF">Sspor_78770</name>
</gene>
<keyword evidence="2" id="KW-1185">Reference proteome</keyword>
<sequence>MAGAFDLIERGIVGLEVGPEGLGIAPRHRGIRIRSVPGRLGITVPLSPTAPPLPLYLPGGRAASVAPGRQRWFRMEVG</sequence>
<name>A0ABQ3TPH6_9ACTN</name>
<protein>
    <submittedName>
        <fullName evidence="1">Uncharacterized protein</fullName>
    </submittedName>
</protein>
<accession>A0ABQ3TPH6</accession>
<proteinExistence type="predicted"/>
<reference evidence="2" key="1">
    <citation type="submission" date="2023-07" db="EMBL/GenBank/DDBJ databases">
        <title>Whole genome shotgun sequence of Streptomyces spororaveus NBRC 15456.</title>
        <authorList>
            <person name="Komaki H."/>
            <person name="Tamura T."/>
        </authorList>
    </citation>
    <scope>NUCLEOTIDE SEQUENCE [LARGE SCALE GENOMIC DNA]</scope>
    <source>
        <strain evidence="2">NBRC 15456</strain>
    </source>
</reference>
<comment type="caution">
    <text evidence="1">The sequence shown here is derived from an EMBL/GenBank/DDBJ whole genome shotgun (WGS) entry which is preliminary data.</text>
</comment>
<dbReference type="EMBL" id="BNED01000005">
    <property type="protein sequence ID" value="GHI82316.1"/>
    <property type="molecule type" value="Genomic_DNA"/>
</dbReference>
<organism evidence="1 2">
    <name type="scientific">Streptomyces spororaveus</name>
    <dbReference type="NCBI Taxonomy" id="284039"/>
    <lineage>
        <taxon>Bacteria</taxon>
        <taxon>Bacillati</taxon>
        <taxon>Actinomycetota</taxon>
        <taxon>Actinomycetes</taxon>
        <taxon>Kitasatosporales</taxon>
        <taxon>Streptomycetaceae</taxon>
        <taxon>Streptomyces</taxon>
    </lineage>
</organism>